<dbReference type="RefSeq" id="WP_133254526.1">
    <property type="nucleotide sequence ID" value="NZ_CAJZAT010000167.1"/>
</dbReference>
<evidence type="ECO:0000313" key="3">
    <source>
        <dbReference type="Proteomes" id="UP000245712"/>
    </source>
</evidence>
<evidence type="ECO:0008006" key="4">
    <source>
        <dbReference type="Google" id="ProtNLM"/>
    </source>
</evidence>
<evidence type="ECO:0000256" key="1">
    <source>
        <dbReference type="SAM" id="MobiDB-lite"/>
    </source>
</evidence>
<gene>
    <name evidence="2" type="ORF">C7402_110310</name>
</gene>
<sequence>MTTGQQFVGTLEARLLDVLADGAQQSVAQLAAASGVAGRRLTNALRALVLSGDVHVSQRDSRSGERHFKRGLAPVKDRTPRMQTAKKSPTMDPVSAAFHAMVALGHHPEQC</sequence>
<feature type="region of interest" description="Disordered" evidence="1">
    <location>
        <begin position="60"/>
        <end position="92"/>
    </location>
</feature>
<dbReference type="EMBL" id="QEOB01000010">
    <property type="protein sequence ID" value="PVX81905.1"/>
    <property type="molecule type" value="Genomic_DNA"/>
</dbReference>
<proteinExistence type="predicted"/>
<dbReference type="InterPro" id="IPR036390">
    <property type="entry name" value="WH_DNA-bd_sf"/>
</dbReference>
<dbReference type="Proteomes" id="UP000245712">
    <property type="component" value="Unassembled WGS sequence"/>
</dbReference>
<dbReference type="Gene3D" id="1.10.10.10">
    <property type="entry name" value="Winged helix-like DNA-binding domain superfamily/Winged helix DNA-binding domain"/>
    <property type="match status" value="1"/>
</dbReference>
<accession>A0ABX5KNM6</accession>
<evidence type="ECO:0000313" key="2">
    <source>
        <dbReference type="EMBL" id="PVX81905.1"/>
    </source>
</evidence>
<comment type="caution">
    <text evidence="2">The sequence shown here is derived from an EMBL/GenBank/DDBJ whole genome shotgun (WGS) entry which is preliminary data.</text>
</comment>
<name>A0ABX5KNM6_9BURK</name>
<reference evidence="2 3" key="1">
    <citation type="submission" date="2018-05" db="EMBL/GenBank/DDBJ databases">
        <title>Genomic Encyclopedia of Type Strains, Phase IV (KMG-V): Genome sequencing to study the core and pangenomes of soil and plant-associated prokaryotes.</title>
        <authorList>
            <person name="Whitman W."/>
        </authorList>
    </citation>
    <scope>NUCLEOTIDE SEQUENCE [LARGE SCALE GENOMIC DNA]</scope>
    <source>
        <strain evidence="2 3">SCZa-39</strain>
    </source>
</reference>
<protein>
    <recommendedName>
        <fullName evidence="4">Winged helix-turn-helix DNA-binding protein</fullName>
    </recommendedName>
</protein>
<keyword evidence="3" id="KW-1185">Reference proteome</keyword>
<dbReference type="InterPro" id="IPR036388">
    <property type="entry name" value="WH-like_DNA-bd_sf"/>
</dbReference>
<organism evidence="2 3">
    <name type="scientific">Paraburkholderia unamae</name>
    <dbReference type="NCBI Taxonomy" id="219649"/>
    <lineage>
        <taxon>Bacteria</taxon>
        <taxon>Pseudomonadati</taxon>
        <taxon>Pseudomonadota</taxon>
        <taxon>Betaproteobacteria</taxon>
        <taxon>Burkholderiales</taxon>
        <taxon>Burkholderiaceae</taxon>
        <taxon>Paraburkholderia</taxon>
    </lineage>
</organism>
<dbReference type="SUPFAM" id="SSF46785">
    <property type="entry name" value="Winged helix' DNA-binding domain"/>
    <property type="match status" value="1"/>
</dbReference>